<comment type="subunit">
    <text evidence="5">Component of nuclear RNase P and RNase MRP ribonucleoproteins. RNase P consists of a catalytic RNA moiety and 10 different protein chains; POP1, POP4, POP5, POP7, RPP14, RPP21, RPP25, RPP30, RPP38 and RPP40. Within the RNase P complex, POP1, POP7 and RPP25 form the 'finger' subcomplex, POP5, RPP14, RPP40 and homodimeric RPP30 form the 'palm' subcomplex, and RPP21, POP4 and RPP38 form the 'wrist' subcomplex. All subunits of the RNase P complex interact with the catalytic RNA. Several subunits of RNase P are also part of the RNase MRP complex. RNase MRP consists of a catalytic RNA moiety and about 8 protein subunits; POP1, POP7, RPP25, RPP30, RPP38, RPP40 and possibly also POP4 and POP5.</text>
</comment>
<dbReference type="SMART" id="SM00538">
    <property type="entry name" value="POP4"/>
    <property type="match status" value="1"/>
</dbReference>
<dbReference type="PANTHER" id="PTHR13348:SF0">
    <property type="entry name" value="RIBONUCLEASE P PROTEIN SUBUNIT P29"/>
    <property type="match status" value="1"/>
</dbReference>
<accession>A0A482XBQ8</accession>
<dbReference type="SMR" id="A0A482XBQ8"/>
<name>A0A482XBQ8_LAOST</name>
<evidence type="ECO:0000313" key="7">
    <source>
        <dbReference type="Proteomes" id="UP000291343"/>
    </source>
</evidence>
<evidence type="ECO:0000256" key="2">
    <source>
        <dbReference type="ARBA" id="ARBA00004123"/>
    </source>
</evidence>
<dbReference type="GO" id="GO:0006364">
    <property type="term" value="P:rRNA processing"/>
    <property type="evidence" value="ECO:0007669"/>
    <property type="project" value="TreeGrafter"/>
</dbReference>
<dbReference type="OrthoDB" id="124041at2759"/>
<keyword evidence="7" id="KW-1185">Reference proteome</keyword>
<comment type="subcellular location">
    <subcellularLocation>
        <location evidence="2">Nucleus</location>
    </subcellularLocation>
</comment>
<dbReference type="SUPFAM" id="SSF101744">
    <property type="entry name" value="Rof/RNase P subunit-like"/>
    <property type="match status" value="1"/>
</dbReference>
<dbReference type="InterPro" id="IPR016848">
    <property type="entry name" value="RNase_P/MRP_Rpp29-subunit"/>
</dbReference>
<dbReference type="Gene3D" id="2.30.30.210">
    <property type="entry name" value="Ribonuclease P/MRP, subunit p29"/>
    <property type="match status" value="1"/>
</dbReference>
<comment type="similarity">
    <text evidence="3">Belongs to the eukaryotic/archaeal RNase P protein component 1 family.</text>
</comment>
<dbReference type="GO" id="GO:0000172">
    <property type="term" value="C:ribonuclease MRP complex"/>
    <property type="evidence" value="ECO:0007669"/>
    <property type="project" value="InterPro"/>
</dbReference>
<dbReference type="AlphaFoldDB" id="A0A482XBQ8"/>
<dbReference type="FunCoup" id="A0A482XBQ8">
    <property type="interactions" value="851"/>
</dbReference>
<dbReference type="InParanoid" id="A0A482XBQ8"/>
<reference evidence="6 7" key="1">
    <citation type="journal article" date="2017" name="Gigascience">
        <title>Genome sequence of the small brown planthopper, Laodelphax striatellus.</title>
        <authorList>
            <person name="Zhu J."/>
            <person name="Jiang F."/>
            <person name="Wang X."/>
            <person name="Yang P."/>
            <person name="Bao Y."/>
            <person name="Zhao W."/>
            <person name="Wang W."/>
            <person name="Lu H."/>
            <person name="Wang Q."/>
            <person name="Cui N."/>
            <person name="Li J."/>
            <person name="Chen X."/>
            <person name="Luo L."/>
            <person name="Yu J."/>
            <person name="Kang L."/>
            <person name="Cui F."/>
        </authorList>
    </citation>
    <scope>NUCLEOTIDE SEQUENCE [LARGE SCALE GENOMIC DNA]</scope>
    <source>
        <strain evidence="6">Lst14</strain>
    </source>
</reference>
<dbReference type="InterPro" id="IPR002730">
    <property type="entry name" value="Rpp29/RNP1"/>
</dbReference>
<evidence type="ECO:0000256" key="3">
    <source>
        <dbReference type="ARBA" id="ARBA00006181"/>
    </source>
</evidence>
<dbReference type="GO" id="GO:0005634">
    <property type="term" value="C:nucleus"/>
    <property type="evidence" value="ECO:0007669"/>
    <property type="project" value="UniProtKB-SubCell"/>
</dbReference>
<gene>
    <name evidence="6" type="ORF">LSTR_LSTR003624</name>
</gene>
<dbReference type="Proteomes" id="UP000291343">
    <property type="component" value="Unassembled WGS sequence"/>
</dbReference>
<dbReference type="GO" id="GO:0001682">
    <property type="term" value="P:tRNA 5'-leader removal"/>
    <property type="evidence" value="ECO:0007669"/>
    <property type="project" value="InterPro"/>
</dbReference>
<dbReference type="InterPro" id="IPR036980">
    <property type="entry name" value="RNase_P/MRP_Rpp29_sf"/>
</dbReference>
<dbReference type="GO" id="GO:0030677">
    <property type="term" value="C:ribonuclease P complex"/>
    <property type="evidence" value="ECO:0007669"/>
    <property type="project" value="InterPro"/>
</dbReference>
<evidence type="ECO:0000313" key="6">
    <source>
        <dbReference type="EMBL" id="RZF42908.1"/>
    </source>
</evidence>
<dbReference type="InterPro" id="IPR023534">
    <property type="entry name" value="Rof/RNase_P-like"/>
</dbReference>
<dbReference type="GO" id="GO:0033204">
    <property type="term" value="F:ribonuclease P RNA binding"/>
    <property type="evidence" value="ECO:0007669"/>
    <property type="project" value="InterPro"/>
</dbReference>
<dbReference type="EMBL" id="QKKF02013724">
    <property type="protein sequence ID" value="RZF42908.1"/>
    <property type="molecule type" value="Genomic_DNA"/>
</dbReference>
<proteinExistence type="inferred from homology"/>
<sequence>MTSVKKVLKQLPPNILPGQVKKVTEDVDIESIVKNVISNPVLNQEVGKELDKTFSLAKLKVKRNETEEQKQQKERNRKRVGLSNGYRRKCRLHVLPKKGLKFDDFKPVHSMWCDYIKGVLGPSLQNIGSLSSKQLEDISTSICKADLVGARIAVTRSRDVGSIGTEGYVAVETKNLFQILGKDNRVRSIPKKTSEFVLELEGYRFKFLGKYFCLRSSERSARKLRIPVFDDL</sequence>
<comment type="function">
    <text evidence="1">Component of ribonuclease P, a ribonucleoprotein complex that generates mature tRNA molecules by cleaving their 5'-ends.</text>
</comment>
<evidence type="ECO:0000256" key="5">
    <source>
        <dbReference type="ARBA" id="ARBA00046486"/>
    </source>
</evidence>
<dbReference type="STRING" id="195883.A0A482XBQ8"/>
<evidence type="ECO:0000256" key="4">
    <source>
        <dbReference type="ARBA" id="ARBA00016225"/>
    </source>
</evidence>
<organism evidence="6 7">
    <name type="scientific">Laodelphax striatellus</name>
    <name type="common">Small brown planthopper</name>
    <name type="synonym">Delphax striatella</name>
    <dbReference type="NCBI Taxonomy" id="195883"/>
    <lineage>
        <taxon>Eukaryota</taxon>
        <taxon>Metazoa</taxon>
        <taxon>Ecdysozoa</taxon>
        <taxon>Arthropoda</taxon>
        <taxon>Hexapoda</taxon>
        <taxon>Insecta</taxon>
        <taxon>Pterygota</taxon>
        <taxon>Neoptera</taxon>
        <taxon>Paraneoptera</taxon>
        <taxon>Hemiptera</taxon>
        <taxon>Auchenorrhyncha</taxon>
        <taxon>Fulgoroidea</taxon>
        <taxon>Delphacidae</taxon>
        <taxon>Criomorphinae</taxon>
        <taxon>Laodelphax</taxon>
    </lineage>
</organism>
<dbReference type="Pfam" id="PF01868">
    <property type="entry name" value="RNase_P-MRP_p29"/>
    <property type="match status" value="1"/>
</dbReference>
<evidence type="ECO:0000256" key="1">
    <source>
        <dbReference type="ARBA" id="ARBA00002435"/>
    </source>
</evidence>
<comment type="caution">
    <text evidence="6">The sequence shown here is derived from an EMBL/GenBank/DDBJ whole genome shotgun (WGS) entry which is preliminary data.</text>
</comment>
<dbReference type="PANTHER" id="PTHR13348">
    <property type="entry name" value="RIBONUCLEASE P SUBUNIT P29"/>
    <property type="match status" value="1"/>
</dbReference>
<protein>
    <recommendedName>
        <fullName evidence="4">Ribonuclease P protein subunit p29</fullName>
    </recommendedName>
</protein>